<dbReference type="PANTHER" id="PTHR33067">
    <property type="entry name" value="RNA-DIRECTED DNA POLYMERASE-RELATED"/>
    <property type="match status" value="1"/>
</dbReference>
<proteinExistence type="predicted"/>
<evidence type="ECO:0000313" key="2">
    <source>
        <dbReference type="Proteomes" id="UP000257109"/>
    </source>
</evidence>
<evidence type="ECO:0000313" key="1">
    <source>
        <dbReference type="EMBL" id="RDX96911.1"/>
    </source>
</evidence>
<evidence type="ECO:0008006" key="3">
    <source>
        <dbReference type="Google" id="ProtNLM"/>
    </source>
</evidence>
<dbReference type="PANTHER" id="PTHR33067:SF15">
    <property type="entry name" value="RNA-DIRECTED DNA POLYMERASE"/>
    <property type="match status" value="1"/>
</dbReference>
<dbReference type="Proteomes" id="UP000257109">
    <property type="component" value="Unassembled WGS sequence"/>
</dbReference>
<dbReference type="Gene3D" id="2.40.70.10">
    <property type="entry name" value="Acid Proteases"/>
    <property type="match status" value="1"/>
</dbReference>
<name>A0A371H298_MUCPR</name>
<keyword evidence="2" id="KW-1185">Reference proteome</keyword>
<sequence>MKGTVETGGVMSALVKHEDTSCQDQSIFVVPCIIDNRTFIDAMLDLGAAINVMLGSVYKSLNLGDLELIGMEIQLANRRVVQPLGMLEDVLIQVNELIFPTDFYVLDMGDEALGQGSALIL</sequence>
<gene>
    <name evidence="1" type="ORF">CR513_20378</name>
</gene>
<dbReference type="EMBL" id="QJKJ01003777">
    <property type="protein sequence ID" value="RDX96911.1"/>
    <property type="molecule type" value="Genomic_DNA"/>
</dbReference>
<comment type="caution">
    <text evidence="1">The sequence shown here is derived from an EMBL/GenBank/DDBJ whole genome shotgun (WGS) entry which is preliminary data.</text>
</comment>
<dbReference type="OrthoDB" id="778454at2759"/>
<dbReference type="InterPro" id="IPR021109">
    <property type="entry name" value="Peptidase_aspartic_dom_sf"/>
</dbReference>
<protein>
    <recommendedName>
        <fullName evidence="3">Aspartic peptidase DDI1-type domain-containing protein</fullName>
    </recommendedName>
</protein>
<dbReference type="CDD" id="cd00303">
    <property type="entry name" value="retropepsin_like"/>
    <property type="match status" value="1"/>
</dbReference>
<accession>A0A371H298</accession>
<organism evidence="1 2">
    <name type="scientific">Mucuna pruriens</name>
    <name type="common">Velvet bean</name>
    <name type="synonym">Dolichos pruriens</name>
    <dbReference type="NCBI Taxonomy" id="157652"/>
    <lineage>
        <taxon>Eukaryota</taxon>
        <taxon>Viridiplantae</taxon>
        <taxon>Streptophyta</taxon>
        <taxon>Embryophyta</taxon>
        <taxon>Tracheophyta</taxon>
        <taxon>Spermatophyta</taxon>
        <taxon>Magnoliopsida</taxon>
        <taxon>eudicotyledons</taxon>
        <taxon>Gunneridae</taxon>
        <taxon>Pentapetalae</taxon>
        <taxon>rosids</taxon>
        <taxon>fabids</taxon>
        <taxon>Fabales</taxon>
        <taxon>Fabaceae</taxon>
        <taxon>Papilionoideae</taxon>
        <taxon>50 kb inversion clade</taxon>
        <taxon>NPAAA clade</taxon>
        <taxon>indigoferoid/millettioid clade</taxon>
        <taxon>Phaseoleae</taxon>
        <taxon>Mucuna</taxon>
    </lineage>
</organism>
<reference evidence="1" key="1">
    <citation type="submission" date="2018-05" db="EMBL/GenBank/DDBJ databases">
        <title>Draft genome of Mucuna pruriens seed.</title>
        <authorList>
            <person name="Nnadi N.E."/>
            <person name="Vos R."/>
            <person name="Hasami M.H."/>
            <person name="Devisetty U.K."/>
            <person name="Aguiy J.C."/>
        </authorList>
    </citation>
    <scope>NUCLEOTIDE SEQUENCE [LARGE SCALE GENOMIC DNA]</scope>
    <source>
        <strain evidence="1">JCA_2017</strain>
    </source>
</reference>
<dbReference type="AlphaFoldDB" id="A0A371H298"/>
<feature type="non-terminal residue" evidence="1">
    <location>
        <position position="1"/>
    </location>
</feature>